<dbReference type="PANTHER" id="PTHR31480">
    <property type="entry name" value="BIFUNCTIONAL LYCOPENE CYCLASE/PHYTOENE SYNTHASE"/>
    <property type="match status" value="1"/>
</dbReference>
<dbReference type="InterPro" id="IPR044843">
    <property type="entry name" value="Trans_IPPS_bact-type"/>
</dbReference>
<proteinExistence type="predicted"/>
<dbReference type="GO" id="GO:0051996">
    <property type="term" value="F:squalene synthase [NAD(P)H] activity"/>
    <property type="evidence" value="ECO:0007669"/>
    <property type="project" value="InterPro"/>
</dbReference>
<dbReference type="InterPro" id="IPR017827">
    <property type="entry name" value="HSQ_synthase_HpnC"/>
</dbReference>
<dbReference type="SFLD" id="SFLDS00005">
    <property type="entry name" value="Isoprenoid_Synthase_Type_I"/>
    <property type="match status" value="1"/>
</dbReference>
<dbReference type="STRING" id="1770053.SAMN05216551_109228"/>
<dbReference type="SFLD" id="SFLDG01018">
    <property type="entry name" value="Squalene/Phytoene_Synthase_Lik"/>
    <property type="match status" value="1"/>
</dbReference>
<name>A0A1H2PSF2_9BURK</name>
<protein>
    <submittedName>
        <fullName evidence="1">Squalene synthase HpnC</fullName>
    </submittedName>
</protein>
<dbReference type="OrthoDB" id="9807580at2"/>
<dbReference type="InterPro" id="IPR033904">
    <property type="entry name" value="Trans_IPPS_HH"/>
</dbReference>
<reference evidence="2" key="1">
    <citation type="submission" date="2016-09" db="EMBL/GenBank/DDBJ databases">
        <authorList>
            <person name="Varghese N."/>
            <person name="Submissions S."/>
        </authorList>
    </citation>
    <scope>NUCLEOTIDE SEQUENCE [LARGE SCALE GENOMIC DNA]</scope>
    <source>
        <strain evidence="2">JS23</strain>
    </source>
</reference>
<dbReference type="SUPFAM" id="SSF48576">
    <property type="entry name" value="Terpenoid synthases"/>
    <property type="match status" value="1"/>
</dbReference>
<evidence type="ECO:0000313" key="1">
    <source>
        <dbReference type="EMBL" id="SDV49903.1"/>
    </source>
</evidence>
<dbReference type="SFLD" id="SFLDG01212">
    <property type="entry name" value="Phytoene_synthase_like"/>
    <property type="match status" value="1"/>
</dbReference>
<keyword evidence="2" id="KW-1185">Reference proteome</keyword>
<dbReference type="GO" id="GO:0004311">
    <property type="term" value="F:geranylgeranyl diphosphate synthase activity"/>
    <property type="evidence" value="ECO:0007669"/>
    <property type="project" value="InterPro"/>
</dbReference>
<accession>A0A1H2PSF2</accession>
<dbReference type="GO" id="GO:0016114">
    <property type="term" value="P:terpenoid biosynthetic process"/>
    <property type="evidence" value="ECO:0007669"/>
    <property type="project" value="UniProtKB-ARBA"/>
</dbReference>
<dbReference type="InterPro" id="IPR002060">
    <property type="entry name" value="Squ/phyt_synthse"/>
</dbReference>
<dbReference type="AlphaFoldDB" id="A0A1H2PSF2"/>
<organism evidence="1 2">
    <name type="scientific">Chitinasiproducens palmae</name>
    <dbReference type="NCBI Taxonomy" id="1770053"/>
    <lineage>
        <taxon>Bacteria</taxon>
        <taxon>Pseudomonadati</taxon>
        <taxon>Pseudomonadota</taxon>
        <taxon>Betaproteobacteria</taxon>
        <taxon>Burkholderiales</taxon>
        <taxon>Burkholderiaceae</taxon>
        <taxon>Chitinasiproducens</taxon>
    </lineage>
</organism>
<dbReference type="Proteomes" id="UP000243719">
    <property type="component" value="Unassembled WGS sequence"/>
</dbReference>
<dbReference type="Gene3D" id="1.10.600.10">
    <property type="entry name" value="Farnesyl Diphosphate Synthase"/>
    <property type="match status" value="1"/>
</dbReference>
<dbReference type="EMBL" id="FNLO01000009">
    <property type="protein sequence ID" value="SDV49903.1"/>
    <property type="molecule type" value="Genomic_DNA"/>
</dbReference>
<dbReference type="NCBIfam" id="TIGR03464">
    <property type="entry name" value="HpnC"/>
    <property type="match status" value="1"/>
</dbReference>
<dbReference type="CDD" id="cd00683">
    <property type="entry name" value="Trans_IPPS_HH"/>
    <property type="match status" value="1"/>
</dbReference>
<sequence>MSVDHYENFPVASVLLPAPLRPAVVTLYRFARGADDAADEGEATPEARHAALQCYRDGLDAIRDGCEASAAVTGTLGALAPLFARLGPVVRAHRLPLQPFYDLLSAFDQDVDVKRYADFAALRDYTRRSADPVGRLMLALFDAATPRNIADSDAICTALQLINFWQDVAVDWAKGRVYLPADAMHAHGVTEAQLAAGEVDARLRGLLGAEIARARTMMLAGAPLARRLGGRFGFELRLVVQGGLRILEKIEANDYDVFRRRPTLGRRDAPMMLWRALTMRA</sequence>
<dbReference type="InterPro" id="IPR008949">
    <property type="entry name" value="Isoprenoid_synthase_dom_sf"/>
</dbReference>
<dbReference type="Pfam" id="PF00494">
    <property type="entry name" value="SQS_PSY"/>
    <property type="match status" value="1"/>
</dbReference>
<evidence type="ECO:0000313" key="2">
    <source>
        <dbReference type="Proteomes" id="UP000243719"/>
    </source>
</evidence>
<gene>
    <name evidence="1" type="ORF">SAMN05216551_109228</name>
</gene>
<dbReference type="RefSeq" id="WP_091910474.1">
    <property type="nucleotide sequence ID" value="NZ_FNLO01000009.1"/>
</dbReference>